<comment type="similarity">
    <text evidence="1">Belongs to the metallophosphoesterase superfamily. YfcE family.</text>
</comment>
<evidence type="ECO:0000259" key="2">
    <source>
        <dbReference type="Pfam" id="PF12850"/>
    </source>
</evidence>
<evidence type="ECO:0000256" key="1">
    <source>
        <dbReference type="ARBA" id="ARBA00008950"/>
    </source>
</evidence>
<name>A0A2T4JAN5_FUSBL</name>
<dbReference type="GO" id="GO:0016791">
    <property type="term" value="F:phosphatase activity"/>
    <property type="evidence" value="ECO:0007669"/>
    <property type="project" value="TreeGrafter"/>
</dbReference>
<comment type="caution">
    <text evidence="3">The sequence shown here is derived from an EMBL/GenBank/DDBJ whole genome shotgun (WGS) entry which is preliminary data.</text>
</comment>
<organism evidence="3 4">
    <name type="scientific">Fuscovulum blasticum DSM 2131</name>
    <dbReference type="NCBI Taxonomy" id="1188250"/>
    <lineage>
        <taxon>Bacteria</taxon>
        <taxon>Pseudomonadati</taxon>
        <taxon>Pseudomonadota</taxon>
        <taxon>Alphaproteobacteria</taxon>
        <taxon>Rhodobacterales</taxon>
        <taxon>Paracoccaceae</taxon>
        <taxon>Pseudogemmobacter</taxon>
    </lineage>
</organism>
<dbReference type="Proteomes" id="UP000241362">
    <property type="component" value="Unassembled WGS sequence"/>
</dbReference>
<evidence type="ECO:0000313" key="4">
    <source>
        <dbReference type="Proteomes" id="UP000241362"/>
    </source>
</evidence>
<dbReference type="PANTHER" id="PTHR42850:SF2">
    <property type="entry name" value="BLL5683 PROTEIN"/>
    <property type="match status" value="1"/>
</dbReference>
<dbReference type="RefSeq" id="WP_107672745.1">
    <property type="nucleotide sequence ID" value="NZ_PZKE01000005.1"/>
</dbReference>
<feature type="domain" description="Calcineurin-like phosphoesterase" evidence="2">
    <location>
        <begin position="1"/>
        <end position="208"/>
    </location>
</feature>
<accession>A0A2T4JAN5</accession>
<dbReference type="Gene3D" id="3.60.21.10">
    <property type="match status" value="1"/>
</dbReference>
<dbReference type="Pfam" id="PF12850">
    <property type="entry name" value="Metallophos_2"/>
    <property type="match status" value="1"/>
</dbReference>
<dbReference type="GO" id="GO:0005737">
    <property type="term" value="C:cytoplasm"/>
    <property type="evidence" value="ECO:0007669"/>
    <property type="project" value="TreeGrafter"/>
</dbReference>
<keyword evidence="4" id="KW-1185">Reference proteome</keyword>
<gene>
    <name evidence="3" type="ORF">C5F44_06670</name>
</gene>
<dbReference type="CDD" id="cd00838">
    <property type="entry name" value="MPP_superfamily"/>
    <property type="match status" value="1"/>
</dbReference>
<dbReference type="AlphaFoldDB" id="A0A2T4JAN5"/>
<dbReference type="InterPro" id="IPR011152">
    <property type="entry name" value="Pesterase_MJ0912"/>
</dbReference>
<evidence type="ECO:0000313" key="3">
    <source>
        <dbReference type="EMBL" id="PTE14970.1"/>
    </source>
</evidence>
<dbReference type="PANTHER" id="PTHR42850">
    <property type="entry name" value="METALLOPHOSPHOESTERASE"/>
    <property type="match status" value="1"/>
</dbReference>
<dbReference type="InterPro" id="IPR029052">
    <property type="entry name" value="Metallo-depent_PP-like"/>
</dbReference>
<dbReference type="InterPro" id="IPR050126">
    <property type="entry name" value="Ap4A_hydrolase"/>
</dbReference>
<reference evidence="3 4" key="1">
    <citation type="submission" date="2018-03" db="EMBL/GenBank/DDBJ databases">
        <title>Rhodobacter blasticus.</title>
        <authorList>
            <person name="Meyer T.E."/>
            <person name="Miller S."/>
            <person name="Lodha T."/>
            <person name="Gandham S."/>
            <person name="Chintalapati S."/>
            <person name="Chintalapati V.R."/>
        </authorList>
    </citation>
    <scope>NUCLEOTIDE SEQUENCE [LARGE SCALE GENOMIC DNA]</scope>
    <source>
        <strain evidence="3 4">DSM 2131</strain>
    </source>
</reference>
<sequence>MKYAILTDIHANREAFEAVLADVGGRGVDRIVLLGDLVGYGADPEWCTEKAADLVAKGAICVRGNHDNAAAGAPEMMSTYAKRAMDWTKTRVTDAHRRFLAGLPMTAEEEGILFVHASANAPEDWTYVTSDTKATPSFRASKARLIFCGHVHVPLLASCDMGGMVRQQTFRVGFPIPLLRSRRWLAVVGSVGQPRDGVAQASWALLDTAINDLTFRRVPYNTAAAAQKVRAAGLPEELAIRLLKGQ</sequence>
<dbReference type="EMBL" id="PZKE01000005">
    <property type="protein sequence ID" value="PTE14970.1"/>
    <property type="molecule type" value="Genomic_DNA"/>
</dbReference>
<dbReference type="SUPFAM" id="SSF56300">
    <property type="entry name" value="Metallo-dependent phosphatases"/>
    <property type="match status" value="1"/>
</dbReference>
<dbReference type="InterPro" id="IPR024654">
    <property type="entry name" value="Calcineurin-like_PHP_lpxH"/>
</dbReference>
<protein>
    <submittedName>
        <fullName evidence="3">Metallophosphatase family protein</fullName>
    </submittedName>
</protein>
<dbReference type="PIRSF" id="PIRSF000883">
    <property type="entry name" value="Pesterase_MJ0912"/>
    <property type="match status" value="1"/>
</dbReference>
<proteinExistence type="inferred from homology"/>